<name>A0A1X6YV72_9RHOB</name>
<sequence length="174" mass="19666">MLRALVVLALIMLTACNDRPTLEQQKLSQDTLNLEEFFEGGVIAHGQFKDVLGNVSRRFVVEIDGVWDGSILRLVEDFTYSDQTTEQRIWTLTKTGPDTWDGTAPGVLGTAKGTESGDTFNFKYTIDLPVDGKTTRVSFDDWMWKLSDNRVLNIAYMEKFGVKVGEVVIFFEKQ</sequence>
<evidence type="ECO:0000313" key="2">
    <source>
        <dbReference type="Proteomes" id="UP000193061"/>
    </source>
</evidence>
<dbReference type="RefSeq" id="WP_085804955.1">
    <property type="nucleotide sequence ID" value="NZ_FWFX01000003.1"/>
</dbReference>
<dbReference type="Pfam" id="PF12915">
    <property type="entry name" value="DUF3833"/>
    <property type="match status" value="1"/>
</dbReference>
<dbReference type="AlphaFoldDB" id="A0A1X6YV72"/>
<reference evidence="1 2" key="1">
    <citation type="submission" date="2017-03" db="EMBL/GenBank/DDBJ databases">
        <authorList>
            <person name="Afonso C.L."/>
            <person name="Miller P.J."/>
            <person name="Scott M.A."/>
            <person name="Spackman E."/>
            <person name="Goraichik I."/>
            <person name="Dimitrov K.M."/>
            <person name="Suarez D.L."/>
            <person name="Swayne D.E."/>
        </authorList>
    </citation>
    <scope>NUCLEOTIDE SEQUENCE [LARGE SCALE GENOMIC DNA]</scope>
    <source>
        <strain evidence="1 2">CECT 7450</strain>
    </source>
</reference>
<dbReference type="Proteomes" id="UP000193061">
    <property type="component" value="Unassembled WGS sequence"/>
</dbReference>
<dbReference type="PROSITE" id="PS51257">
    <property type="entry name" value="PROKAR_LIPOPROTEIN"/>
    <property type="match status" value="1"/>
</dbReference>
<keyword evidence="2" id="KW-1185">Reference proteome</keyword>
<dbReference type="OrthoDB" id="5296954at2"/>
<evidence type="ECO:0000313" key="1">
    <source>
        <dbReference type="EMBL" id="SLN31653.1"/>
    </source>
</evidence>
<accession>A0A1X6YV72</accession>
<dbReference type="EMBL" id="FWFX01000003">
    <property type="protein sequence ID" value="SLN31653.1"/>
    <property type="molecule type" value="Genomic_DNA"/>
</dbReference>
<evidence type="ECO:0008006" key="3">
    <source>
        <dbReference type="Google" id="ProtNLM"/>
    </source>
</evidence>
<gene>
    <name evidence="1" type="ORF">ROA7450_01415</name>
</gene>
<protein>
    <recommendedName>
        <fullName evidence="3">DUF3833 domain-containing protein</fullName>
    </recommendedName>
</protein>
<dbReference type="InterPro" id="IPR024409">
    <property type="entry name" value="DUF3833"/>
</dbReference>
<proteinExistence type="predicted"/>
<organism evidence="1 2">
    <name type="scientific">Roseovarius albus</name>
    <dbReference type="NCBI Taxonomy" id="1247867"/>
    <lineage>
        <taxon>Bacteria</taxon>
        <taxon>Pseudomonadati</taxon>
        <taxon>Pseudomonadota</taxon>
        <taxon>Alphaproteobacteria</taxon>
        <taxon>Rhodobacterales</taxon>
        <taxon>Roseobacteraceae</taxon>
        <taxon>Roseovarius</taxon>
    </lineage>
</organism>